<gene>
    <name evidence="2" type="ORF">GQ43DRAFT_100057</name>
</gene>
<feature type="region of interest" description="Disordered" evidence="1">
    <location>
        <begin position="132"/>
        <end position="221"/>
    </location>
</feature>
<feature type="compositionally biased region" description="Polar residues" evidence="1">
    <location>
        <begin position="379"/>
        <end position="398"/>
    </location>
</feature>
<dbReference type="AlphaFoldDB" id="A0A9P4JIN2"/>
<feature type="compositionally biased region" description="Low complexity" evidence="1">
    <location>
        <begin position="85"/>
        <end position="99"/>
    </location>
</feature>
<dbReference type="EMBL" id="ML994051">
    <property type="protein sequence ID" value="KAF2199885.1"/>
    <property type="molecule type" value="Genomic_DNA"/>
</dbReference>
<proteinExistence type="predicted"/>
<feature type="region of interest" description="Disordered" evidence="1">
    <location>
        <begin position="240"/>
        <end position="457"/>
    </location>
</feature>
<reference evidence="2" key="1">
    <citation type="journal article" date="2020" name="Stud. Mycol.">
        <title>101 Dothideomycetes genomes: a test case for predicting lifestyles and emergence of pathogens.</title>
        <authorList>
            <person name="Haridas S."/>
            <person name="Albert R."/>
            <person name="Binder M."/>
            <person name="Bloem J."/>
            <person name="Labutti K."/>
            <person name="Salamov A."/>
            <person name="Andreopoulos B."/>
            <person name="Baker S."/>
            <person name="Barry K."/>
            <person name="Bills G."/>
            <person name="Bluhm B."/>
            <person name="Cannon C."/>
            <person name="Castanera R."/>
            <person name="Culley D."/>
            <person name="Daum C."/>
            <person name="Ezra D."/>
            <person name="Gonzalez J."/>
            <person name="Henrissat B."/>
            <person name="Kuo A."/>
            <person name="Liang C."/>
            <person name="Lipzen A."/>
            <person name="Lutzoni F."/>
            <person name="Magnuson J."/>
            <person name="Mondo S."/>
            <person name="Nolan M."/>
            <person name="Ohm R."/>
            <person name="Pangilinan J."/>
            <person name="Park H.-J."/>
            <person name="Ramirez L."/>
            <person name="Alfaro M."/>
            <person name="Sun H."/>
            <person name="Tritt A."/>
            <person name="Yoshinaga Y."/>
            <person name="Zwiers L.-H."/>
            <person name="Turgeon B."/>
            <person name="Goodwin S."/>
            <person name="Spatafora J."/>
            <person name="Crous P."/>
            <person name="Grigoriev I."/>
        </authorList>
    </citation>
    <scope>NUCLEOTIDE SEQUENCE</scope>
    <source>
        <strain evidence="2">ATCC 74209</strain>
    </source>
</reference>
<feature type="compositionally biased region" description="Basic and acidic residues" evidence="1">
    <location>
        <begin position="280"/>
        <end position="293"/>
    </location>
</feature>
<dbReference type="Proteomes" id="UP000799536">
    <property type="component" value="Unassembled WGS sequence"/>
</dbReference>
<evidence type="ECO:0000256" key="1">
    <source>
        <dbReference type="SAM" id="MobiDB-lite"/>
    </source>
</evidence>
<comment type="caution">
    <text evidence="2">The sequence shown here is derived from an EMBL/GenBank/DDBJ whole genome shotgun (WGS) entry which is preliminary data.</text>
</comment>
<keyword evidence="3" id="KW-1185">Reference proteome</keyword>
<evidence type="ECO:0000313" key="3">
    <source>
        <dbReference type="Proteomes" id="UP000799536"/>
    </source>
</evidence>
<feature type="region of interest" description="Disordered" evidence="1">
    <location>
        <begin position="1"/>
        <end position="109"/>
    </location>
</feature>
<name>A0A9P4JIN2_9PLEO</name>
<dbReference type="OrthoDB" id="5404794at2759"/>
<feature type="compositionally biased region" description="Polar residues" evidence="1">
    <location>
        <begin position="195"/>
        <end position="216"/>
    </location>
</feature>
<sequence length="476" mass="51792">MSSPEAYPKCPKHAGVTPAGSLAPSLGLNEPEQLRQSYSSITHTCAQPITGYSNNSGETESQRACDDDIQLVGDRHLPTSVASIQTSPQPAAAANSSQTKPRRVSSSYEECGPLKYERASNVVISITPKRESSNFGLHNLSEDTVGLPKEQYKPPPSRSRSAKPPVDLTIDYSVRPEQKAKTKAKRNRTIAVSEKPSTPTASSLLLRSQSQMTVTEESTEVLPLEGALPLKSEITSGKSTAASLDHWYTPEKSDRTNAQQMKNTEEVTITIPEEPLANMEKTEGESRPREHANDNITASKRKENSDVIGIDNFQKTEDGGKLLNGTRRKVQRSKTLGFLDSLQKEVLAAPETPKGKKRGRGRLQKSQEVPMTEPGDEVVSTNPSSTAVIQSGVSTQAKASRDTPSHTVTSMTEENPVVRPNSTPPKPDNPAQRTRPAMGDTPEKRSHSPLSKGKVPFRVGLSRRARIAPLLRIVKK</sequence>
<feature type="compositionally biased region" description="Polar residues" evidence="1">
    <location>
        <begin position="34"/>
        <end position="59"/>
    </location>
</feature>
<evidence type="ECO:0000313" key="2">
    <source>
        <dbReference type="EMBL" id="KAF2199885.1"/>
    </source>
</evidence>
<feature type="compositionally biased region" description="Low complexity" evidence="1">
    <location>
        <begin position="266"/>
        <end position="275"/>
    </location>
</feature>
<protein>
    <submittedName>
        <fullName evidence="2">Uncharacterized protein</fullName>
    </submittedName>
</protein>
<organism evidence="2 3">
    <name type="scientific">Delitschia confertaspora ATCC 74209</name>
    <dbReference type="NCBI Taxonomy" id="1513339"/>
    <lineage>
        <taxon>Eukaryota</taxon>
        <taxon>Fungi</taxon>
        <taxon>Dikarya</taxon>
        <taxon>Ascomycota</taxon>
        <taxon>Pezizomycotina</taxon>
        <taxon>Dothideomycetes</taxon>
        <taxon>Pleosporomycetidae</taxon>
        <taxon>Pleosporales</taxon>
        <taxon>Delitschiaceae</taxon>
        <taxon>Delitschia</taxon>
    </lineage>
</organism>
<accession>A0A9P4JIN2</accession>